<evidence type="ECO:0000256" key="2">
    <source>
        <dbReference type="ARBA" id="ARBA00005979"/>
    </source>
</evidence>
<organism evidence="5 6">
    <name type="scientific">Solimonas aquatica</name>
    <dbReference type="NCBI Taxonomy" id="489703"/>
    <lineage>
        <taxon>Bacteria</taxon>
        <taxon>Pseudomonadati</taxon>
        <taxon>Pseudomonadota</taxon>
        <taxon>Gammaproteobacteria</taxon>
        <taxon>Nevskiales</taxon>
        <taxon>Nevskiaceae</taxon>
        <taxon>Solimonas</taxon>
    </lineage>
</organism>
<reference evidence="5 6" key="1">
    <citation type="submission" date="2016-10" db="EMBL/GenBank/DDBJ databases">
        <authorList>
            <person name="de Groot N.N."/>
        </authorList>
    </citation>
    <scope>NUCLEOTIDE SEQUENCE [LARGE SCALE GENOMIC DNA]</scope>
    <source>
        <strain evidence="5 6">DSM 25927</strain>
    </source>
</reference>
<protein>
    <submittedName>
        <fullName evidence="5">N-ethylmaleimide reductase</fullName>
    </submittedName>
</protein>
<dbReference type="Pfam" id="PF00724">
    <property type="entry name" value="Oxidored_FMN"/>
    <property type="match status" value="1"/>
</dbReference>
<dbReference type="OrthoDB" id="8523426at2"/>
<proteinExistence type="inferred from homology"/>
<dbReference type="GO" id="GO:0016628">
    <property type="term" value="F:oxidoreductase activity, acting on the CH-CH group of donors, NAD or NADP as acceptor"/>
    <property type="evidence" value="ECO:0007669"/>
    <property type="project" value="UniProtKB-ARBA"/>
</dbReference>
<dbReference type="SUPFAM" id="SSF51395">
    <property type="entry name" value="FMN-linked oxidoreductases"/>
    <property type="match status" value="1"/>
</dbReference>
<dbReference type="InterPro" id="IPR013785">
    <property type="entry name" value="Aldolase_TIM"/>
</dbReference>
<evidence type="ECO:0000256" key="1">
    <source>
        <dbReference type="ARBA" id="ARBA00001917"/>
    </source>
</evidence>
<dbReference type="CDD" id="cd02933">
    <property type="entry name" value="OYE_like_FMN"/>
    <property type="match status" value="1"/>
</dbReference>
<dbReference type="GO" id="GO:0005829">
    <property type="term" value="C:cytosol"/>
    <property type="evidence" value="ECO:0007669"/>
    <property type="project" value="UniProtKB-ARBA"/>
</dbReference>
<dbReference type="Proteomes" id="UP000199233">
    <property type="component" value="Unassembled WGS sequence"/>
</dbReference>
<accession>A0A1H9BN34</accession>
<dbReference type="AlphaFoldDB" id="A0A1H9BN34"/>
<comment type="cofactor">
    <cofactor evidence="1">
        <name>FMN</name>
        <dbReference type="ChEBI" id="CHEBI:58210"/>
    </cofactor>
</comment>
<name>A0A1H9BN34_9GAMM</name>
<dbReference type="PANTHER" id="PTHR22893">
    <property type="entry name" value="NADH OXIDOREDUCTASE-RELATED"/>
    <property type="match status" value="1"/>
</dbReference>
<dbReference type="EMBL" id="FOFS01000002">
    <property type="protein sequence ID" value="SEP90346.1"/>
    <property type="molecule type" value="Genomic_DNA"/>
</dbReference>
<evidence type="ECO:0000313" key="5">
    <source>
        <dbReference type="EMBL" id="SEP90346.1"/>
    </source>
</evidence>
<evidence type="ECO:0000259" key="4">
    <source>
        <dbReference type="Pfam" id="PF00724"/>
    </source>
</evidence>
<dbReference type="PANTHER" id="PTHR22893:SF98">
    <property type="entry name" value="OXIDOREDUCTASE"/>
    <property type="match status" value="1"/>
</dbReference>
<dbReference type="GO" id="GO:0010181">
    <property type="term" value="F:FMN binding"/>
    <property type="evidence" value="ECO:0007669"/>
    <property type="project" value="InterPro"/>
</dbReference>
<gene>
    <name evidence="5" type="ORF">SAMN04488038_102157</name>
</gene>
<sequence>MKPTLFSPLQIGALQLKNRIIMAPMTRARAEPGHVAGALMAEHYAQRASAGLLIAEATMVSADASAFVNEPGIFGPAQVEGYRRVVDAVHAAGGLIALQLWHPGRAAHSVLNGGVQPVSSTDRAIAGEIATPQGMLPYEAPRRLRLDEIPGVIADFRRGFENAKAAGFDAVEVHGAHGYLLDQFLRDSVNDRQDDYGGPLVNRARLLLEVIDEAIAVFGAARVGLRISPLVAFNDIQDSDPKTLTRYIAEQIQQRHLAFFELRHERHDLPAEIELAQIARRYYRGTLILNGGFDLASGNAALAQGGADAIAYAKPFIANPDLVTRYAQQAPLAAPDFDLLYTPGARGYNDYPALAAGRGETALPA</sequence>
<keyword evidence="3" id="KW-0560">Oxidoreductase</keyword>
<dbReference type="InterPro" id="IPR001155">
    <property type="entry name" value="OxRdtase_FMN_N"/>
</dbReference>
<comment type="similarity">
    <text evidence="2">Belongs to the NADH:flavin oxidoreductase/NADH oxidase family.</text>
</comment>
<feature type="domain" description="NADH:flavin oxidoreductase/NADH oxidase N-terminal" evidence="4">
    <location>
        <begin position="5"/>
        <end position="331"/>
    </location>
</feature>
<dbReference type="Gene3D" id="3.20.20.70">
    <property type="entry name" value="Aldolase class I"/>
    <property type="match status" value="1"/>
</dbReference>
<dbReference type="InterPro" id="IPR045247">
    <property type="entry name" value="Oye-like"/>
</dbReference>
<evidence type="ECO:0000256" key="3">
    <source>
        <dbReference type="ARBA" id="ARBA00023002"/>
    </source>
</evidence>
<dbReference type="FunFam" id="3.20.20.70:FF:000059">
    <property type="entry name" value="N-ethylmaleimide reductase, FMN-linked"/>
    <property type="match status" value="1"/>
</dbReference>
<dbReference type="STRING" id="489703.SAMN04488038_102157"/>
<evidence type="ECO:0000313" key="6">
    <source>
        <dbReference type="Proteomes" id="UP000199233"/>
    </source>
</evidence>
<dbReference type="RefSeq" id="WP_093282063.1">
    <property type="nucleotide sequence ID" value="NZ_FOFS01000002.1"/>
</dbReference>
<keyword evidence="6" id="KW-1185">Reference proteome</keyword>